<evidence type="ECO:0000256" key="3">
    <source>
        <dbReference type="ARBA" id="ARBA00022491"/>
    </source>
</evidence>
<dbReference type="EMBL" id="CP136594">
    <property type="protein sequence ID" value="WOE74252.1"/>
    <property type="molecule type" value="Genomic_DNA"/>
</dbReference>
<evidence type="ECO:0000256" key="5">
    <source>
        <dbReference type="ARBA" id="ARBA00023163"/>
    </source>
</evidence>
<dbReference type="Pfam" id="PF01845">
    <property type="entry name" value="CcdB"/>
    <property type="match status" value="1"/>
</dbReference>
<keyword evidence="5" id="KW-0804">Transcription</keyword>
<proteinExistence type="inferred from homology"/>
<dbReference type="SUPFAM" id="SSF50118">
    <property type="entry name" value="Cell growth inhibitor/plasmid maintenance toxic component"/>
    <property type="match status" value="1"/>
</dbReference>
<evidence type="ECO:0000256" key="6">
    <source>
        <dbReference type="ARBA" id="ARBA00029628"/>
    </source>
</evidence>
<reference evidence="8 9" key="1">
    <citation type="submission" date="2023-10" db="EMBL/GenBank/DDBJ databases">
        <title>Complete genome sequence of a Sphingomonadaceae bacterium.</title>
        <authorList>
            <person name="Yan C."/>
        </authorList>
    </citation>
    <scope>NUCLEOTIDE SEQUENCE [LARGE SCALE GENOMIC DNA]</scope>
    <source>
        <strain evidence="8 9">SCSIO 66989</strain>
    </source>
</reference>
<sequence>MARFDVYELRSSGTMVVNYQSDLLDHYATRFIIPLLPPTNSRRPTPRLNPVFKVQDKDLVFYPQLAATVRASELATPIDSLAEHHTEIIDAIDMLISGF</sequence>
<dbReference type="AlphaFoldDB" id="A0AA97HZW1"/>
<dbReference type="RefSeq" id="WP_317080488.1">
    <property type="nucleotide sequence ID" value="NZ_CP136594.1"/>
</dbReference>
<evidence type="ECO:0000256" key="4">
    <source>
        <dbReference type="ARBA" id="ARBA00023015"/>
    </source>
</evidence>
<dbReference type="Proteomes" id="UP001302429">
    <property type="component" value="Chromosome"/>
</dbReference>
<accession>A0AA97HZW1</accession>
<evidence type="ECO:0000256" key="2">
    <source>
        <dbReference type="ARBA" id="ARBA00015075"/>
    </source>
</evidence>
<keyword evidence="9" id="KW-1185">Reference proteome</keyword>
<evidence type="ECO:0000256" key="7">
    <source>
        <dbReference type="ARBA" id="ARBA00033135"/>
    </source>
</evidence>
<dbReference type="InterPro" id="IPR011067">
    <property type="entry name" value="Plasmid_toxin/cell-grow_inhib"/>
</dbReference>
<name>A0AA97HZW1_9SPHN</name>
<dbReference type="GO" id="GO:0006276">
    <property type="term" value="P:plasmid maintenance"/>
    <property type="evidence" value="ECO:0007669"/>
    <property type="project" value="InterPro"/>
</dbReference>
<keyword evidence="3" id="KW-0678">Repressor</keyword>
<dbReference type="KEGG" id="acoa:RB602_10335"/>
<evidence type="ECO:0000256" key="1">
    <source>
        <dbReference type="ARBA" id="ARBA00005230"/>
    </source>
</evidence>
<comment type="similarity">
    <text evidence="1">Belongs to the CcdB toxin family.</text>
</comment>
<dbReference type="InterPro" id="IPR002712">
    <property type="entry name" value="CcdB"/>
</dbReference>
<protein>
    <recommendedName>
        <fullName evidence="2">Toxin CcdB</fullName>
    </recommendedName>
    <alternativeName>
        <fullName evidence="7">Cytotoxic protein CcdB</fullName>
    </alternativeName>
    <alternativeName>
        <fullName evidence="6">Protein LetD</fullName>
    </alternativeName>
</protein>
<keyword evidence="4" id="KW-0805">Transcription regulation</keyword>
<dbReference type="GO" id="GO:0008657">
    <property type="term" value="F:DNA topoisomerase type II (double strand cut, ATP-hydrolyzing) inhibitor activity"/>
    <property type="evidence" value="ECO:0007669"/>
    <property type="project" value="InterPro"/>
</dbReference>
<evidence type="ECO:0000313" key="8">
    <source>
        <dbReference type="EMBL" id="WOE74252.1"/>
    </source>
</evidence>
<dbReference type="Gene3D" id="2.30.30.110">
    <property type="match status" value="1"/>
</dbReference>
<organism evidence="8 9">
    <name type="scientific">Alterisphingorhabdus coralli</name>
    <dbReference type="NCBI Taxonomy" id="3071408"/>
    <lineage>
        <taxon>Bacteria</taxon>
        <taxon>Pseudomonadati</taxon>
        <taxon>Pseudomonadota</taxon>
        <taxon>Alphaproteobacteria</taxon>
        <taxon>Sphingomonadales</taxon>
        <taxon>Sphingomonadaceae</taxon>
        <taxon>Alterisphingorhabdus (ex Yan et al. 2024)</taxon>
    </lineage>
</organism>
<gene>
    <name evidence="8" type="ORF">RB602_10335</name>
</gene>
<evidence type="ECO:0000313" key="9">
    <source>
        <dbReference type="Proteomes" id="UP001302429"/>
    </source>
</evidence>